<dbReference type="Proteomes" id="UP000015102">
    <property type="component" value="Unassembled WGS sequence"/>
</dbReference>
<dbReference type="HOGENOM" id="CLU_2009654_0_0_1"/>
<evidence type="ECO:0000256" key="1">
    <source>
        <dbReference type="SAM" id="Phobius"/>
    </source>
</evidence>
<keyword evidence="3" id="KW-1185">Reference proteome</keyword>
<protein>
    <submittedName>
        <fullName evidence="2">Uncharacterized protein</fullName>
    </submittedName>
</protein>
<evidence type="ECO:0000313" key="3">
    <source>
        <dbReference type="Proteomes" id="UP000015102"/>
    </source>
</evidence>
<dbReference type="EMBL" id="CAQQ02395035">
    <property type="status" value="NOT_ANNOTATED_CDS"/>
    <property type="molecule type" value="Genomic_DNA"/>
</dbReference>
<sequence length="124" mass="13331">MYIFIAFGGIVGILGFSLAYYFYVKTKTKEMAIIQNHQPSADKNIYGSSQHNSLELTRLNGTTGSTTTTTTTTTAAPSFTGNGLISASGTPCHTLDRNPPAIRVPQYTLQDVEFVEELGEGAFG</sequence>
<dbReference type="EnsemblMetazoa" id="MESCA006085-RA">
    <property type="protein sequence ID" value="MESCA006085-PA"/>
    <property type="gene ID" value="MESCA006085"/>
</dbReference>
<reference evidence="3" key="1">
    <citation type="submission" date="2013-02" db="EMBL/GenBank/DDBJ databases">
        <authorList>
            <person name="Hughes D."/>
        </authorList>
    </citation>
    <scope>NUCLEOTIDE SEQUENCE</scope>
    <source>
        <strain>Durham</strain>
        <strain evidence="3">NC isolate 2 -- Noor lab</strain>
    </source>
</reference>
<accession>T1GR14</accession>
<feature type="transmembrane region" description="Helical" evidence="1">
    <location>
        <begin position="6"/>
        <end position="24"/>
    </location>
</feature>
<evidence type="ECO:0000313" key="2">
    <source>
        <dbReference type="EnsemblMetazoa" id="MESCA006085-PA"/>
    </source>
</evidence>
<proteinExistence type="predicted"/>
<reference evidence="2" key="2">
    <citation type="submission" date="2015-06" db="UniProtKB">
        <authorList>
            <consortium name="EnsemblMetazoa"/>
        </authorList>
    </citation>
    <scope>IDENTIFICATION</scope>
</reference>
<dbReference type="AlphaFoldDB" id="T1GR14"/>
<keyword evidence="1" id="KW-0472">Membrane</keyword>
<keyword evidence="1" id="KW-1133">Transmembrane helix</keyword>
<dbReference type="STRING" id="36166.T1GR14"/>
<organism evidence="2 3">
    <name type="scientific">Megaselia scalaris</name>
    <name type="common">Humpbacked fly</name>
    <name type="synonym">Phora scalaris</name>
    <dbReference type="NCBI Taxonomy" id="36166"/>
    <lineage>
        <taxon>Eukaryota</taxon>
        <taxon>Metazoa</taxon>
        <taxon>Ecdysozoa</taxon>
        <taxon>Arthropoda</taxon>
        <taxon>Hexapoda</taxon>
        <taxon>Insecta</taxon>
        <taxon>Pterygota</taxon>
        <taxon>Neoptera</taxon>
        <taxon>Endopterygota</taxon>
        <taxon>Diptera</taxon>
        <taxon>Brachycera</taxon>
        <taxon>Muscomorpha</taxon>
        <taxon>Platypezoidea</taxon>
        <taxon>Phoridae</taxon>
        <taxon>Megaseliini</taxon>
        <taxon>Megaselia</taxon>
    </lineage>
</organism>
<keyword evidence="1" id="KW-0812">Transmembrane</keyword>
<name>T1GR14_MEGSC</name>